<dbReference type="EMBL" id="QJNS01000151">
    <property type="protein sequence ID" value="RYO84864.1"/>
    <property type="molecule type" value="Genomic_DNA"/>
</dbReference>
<dbReference type="Proteomes" id="UP000294003">
    <property type="component" value="Unassembled WGS sequence"/>
</dbReference>
<evidence type="ECO:0000256" key="1">
    <source>
        <dbReference type="ARBA" id="ARBA00004123"/>
    </source>
</evidence>
<proteinExistence type="inferred from homology"/>
<feature type="compositionally biased region" description="Basic residues" evidence="10">
    <location>
        <begin position="388"/>
        <end position="399"/>
    </location>
</feature>
<comment type="PTM">
    <text evidence="9">Phosphorylated in response to DNA damage.</text>
</comment>
<keyword evidence="4 9" id="KW-0227">DNA damage</keyword>
<keyword evidence="5 9" id="KW-0233">DNA recombination</keyword>
<feature type="compositionally biased region" description="Polar residues" evidence="10">
    <location>
        <begin position="198"/>
        <end position="215"/>
    </location>
</feature>
<evidence type="ECO:0000256" key="3">
    <source>
        <dbReference type="ARBA" id="ARBA00022553"/>
    </source>
</evidence>
<organism evidence="11 12">
    <name type="scientific">Monosporascus cannonballus</name>
    <dbReference type="NCBI Taxonomy" id="155416"/>
    <lineage>
        <taxon>Eukaryota</taxon>
        <taxon>Fungi</taxon>
        <taxon>Dikarya</taxon>
        <taxon>Ascomycota</taxon>
        <taxon>Pezizomycotina</taxon>
        <taxon>Sordariomycetes</taxon>
        <taxon>Xylariomycetidae</taxon>
        <taxon>Xylariales</taxon>
        <taxon>Xylariales incertae sedis</taxon>
        <taxon>Monosporascus</taxon>
    </lineage>
</organism>
<evidence type="ECO:0000313" key="11">
    <source>
        <dbReference type="EMBL" id="RYO84864.1"/>
    </source>
</evidence>
<feature type="compositionally biased region" description="Acidic residues" evidence="10">
    <location>
        <begin position="184"/>
        <end position="195"/>
    </location>
</feature>
<evidence type="ECO:0000256" key="4">
    <source>
        <dbReference type="ARBA" id="ARBA00022763"/>
    </source>
</evidence>
<keyword evidence="12" id="KW-1185">Reference proteome</keyword>
<feature type="region of interest" description="Disordered" evidence="10">
    <location>
        <begin position="490"/>
        <end position="511"/>
    </location>
</feature>
<feature type="region of interest" description="Disordered" evidence="10">
    <location>
        <begin position="532"/>
        <end position="558"/>
    </location>
</feature>
<dbReference type="InterPro" id="IPR027784">
    <property type="entry name" value="Slx4_ascomycetes"/>
</dbReference>
<keyword evidence="6 9" id="KW-0234">DNA repair</keyword>
<name>A0ABY0H611_9PEZI</name>
<evidence type="ECO:0000256" key="9">
    <source>
        <dbReference type="HAMAP-Rule" id="MF_03110"/>
    </source>
</evidence>
<dbReference type="InterPro" id="IPR018574">
    <property type="entry name" value="Structure-sp_endonuc_su_Slx4"/>
</dbReference>
<feature type="region of interest" description="Disordered" evidence="10">
    <location>
        <begin position="1"/>
        <end position="23"/>
    </location>
</feature>
<comment type="function">
    <text evidence="9">Regulatory subunit of the SLX1-SLX4 structure-specific endonuclease that resolves DNA secondary structures generated during DNA repair and recombination. Has endonuclease activity towards branched DNA substrates, introducing single-strand cuts in duplex DNA close to junctions with ss-DNA.</text>
</comment>
<dbReference type="Pfam" id="PF09494">
    <property type="entry name" value="Slx4"/>
    <property type="match status" value="1"/>
</dbReference>
<evidence type="ECO:0000256" key="7">
    <source>
        <dbReference type="ARBA" id="ARBA00023242"/>
    </source>
</evidence>
<feature type="compositionally biased region" description="Basic and acidic residues" evidence="10">
    <location>
        <begin position="120"/>
        <end position="140"/>
    </location>
</feature>
<feature type="region of interest" description="Disordered" evidence="10">
    <location>
        <begin position="382"/>
        <end position="410"/>
    </location>
</feature>
<comment type="subcellular location">
    <subcellularLocation>
        <location evidence="1 9">Nucleus</location>
    </subcellularLocation>
</comment>
<feature type="region of interest" description="Disordered" evidence="10">
    <location>
        <begin position="297"/>
        <end position="329"/>
    </location>
</feature>
<gene>
    <name evidence="9" type="primary">SLX4</name>
    <name evidence="11" type="ORF">DL762_005445</name>
</gene>
<protein>
    <recommendedName>
        <fullName evidence="8 9">Structure-specific endonuclease subunit SLX4</fullName>
    </recommendedName>
</protein>
<evidence type="ECO:0000256" key="2">
    <source>
        <dbReference type="ARBA" id="ARBA00006661"/>
    </source>
</evidence>
<dbReference type="CDD" id="cd22999">
    <property type="entry name" value="SAP_SLX4"/>
    <property type="match status" value="1"/>
</dbReference>
<evidence type="ECO:0000256" key="8">
    <source>
        <dbReference type="ARBA" id="ARBA00029496"/>
    </source>
</evidence>
<keyword evidence="3 9" id="KW-0597">Phosphoprotein</keyword>
<feature type="region of interest" description="Disordered" evidence="10">
    <location>
        <begin position="615"/>
        <end position="739"/>
    </location>
</feature>
<sequence>MSRADILTSSSPPRASRMDPCFVASPSPDLPSLSEIFSKNPKRPLLRSGSNATALPPDALHAFTSAANLLRDAPEVDIDTEKIPESSSRKPKTINGLVERLAADAQVTAQEDAPITIESSPREKPWQKFESRTPTPERKQPQIPKGRVTKAITKDKSRRKPGQSRMETETVSRHFPAKGGEAQPADEEQFAEDGEPSLPSNNIEQLKSQNMTSCSEPALQRRVDWTPPSAKNAILIASDSDHRELLSSVDKAVASKELFQNLFDNYARKDDSASIPSGQQQQADFLKKRKRIELAFTTGEQDKQGRQDTHDIPVSEVPPSKSAPTKKKTRTITELATAPYALPEPEFDLSARSTRDSLLNYFDSGDEVKALVEHQSIIMSRNKEAVKPKKPKAKPRKKKNAGEAENPILLSPNSALKQSSNQDFVFGTSSQLVQEESPTTLRELQVAIQASNRDDPFGESDSQGLWHAGARDIDGELMNVDVVDLVRTPALPERHPNDSTPSNGEKFPVSDQAKSDDFIDIDDIAFDTPQTQKAVPNKQNPHILQTQKPPTPPLSKPHIPTTAQVPFGHASIPHPTYETFTDAQLSRQLASYGFKPVKKRQAMIALLEQCWASKNPGAVSVPSRPMSTTASLTSPKKKDTKAPAPTISNAEKPVKRRGRPKKTEEATVASTSKTVTAPSKSKGSPPQKPRGRPKTPARKVEEIADSDSDPENEVLSPSPSPASSAEHIFSSPPPLDLDLSATEETDASLTLTPNTTDAQQATLFTLITRAVTTAPRSSSHEEPSWHEKILLYDPVVLEDLAAWLNAGQLARVGWDGPEVAPADVKRWCEARSVVCLWRVNVRGKERKRF</sequence>
<evidence type="ECO:0000256" key="6">
    <source>
        <dbReference type="ARBA" id="ARBA00023204"/>
    </source>
</evidence>
<evidence type="ECO:0000256" key="10">
    <source>
        <dbReference type="SAM" id="MobiDB-lite"/>
    </source>
</evidence>
<evidence type="ECO:0000256" key="5">
    <source>
        <dbReference type="ARBA" id="ARBA00023172"/>
    </source>
</evidence>
<evidence type="ECO:0000313" key="12">
    <source>
        <dbReference type="Proteomes" id="UP000294003"/>
    </source>
</evidence>
<feature type="region of interest" description="Disordered" evidence="10">
    <location>
        <begin position="105"/>
        <end position="225"/>
    </location>
</feature>
<comment type="similarity">
    <text evidence="2 9">Belongs to the SLX4 family.</text>
</comment>
<keyword evidence="7 9" id="KW-0539">Nucleus</keyword>
<feature type="compositionally biased region" description="Polar residues" evidence="10">
    <location>
        <begin position="625"/>
        <end position="634"/>
    </location>
</feature>
<accession>A0ABY0H611</accession>
<reference evidence="11 12" key="1">
    <citation type="submission" date="2018-06" db="EMBL/GenBank/DDBJ databases">
        <title>Complete Genomes of Monosporascus.</title>
        <authorList>
            <person name="Robinson A.J."/>
            <person name="Natvig D.O."/>
        </authorList>
    </citation>
    <scope>NUCLEOTIDE SEQUENCE [LARGE SCALE GENOMIC DNA]</scope>
    <source>
        <strain evidence="11 12">CBS 609.92</strain>
    </source>
</reference>
<feature type="compositionally biased region" description="Low complexity" evidence="10">
    <location>
        <begin position="666"/>
        <end position="685"/>
    </location>
</feature>
<feature type="compositionally biased region" description="Polar residues" evidence="10">
    <location>
        <begin position="532"/>
        <end position="548"/>
    </location>
</feature>
<feature type="compositionally biased region" description="Acidic residues" evidence="10">
    <location>
        <begin position="703"/>
        <end position="712"/>
    </location>
</feature>
<dbReference type="HAMAP" id="MF_03110">
    <property type="entry name" value="Endonuc_su_Slx4"/>
    <property type="match status" value="1"/>
</dbReference>
<feature type="compositionally biased region" description="Basic and acidic residues" evidence="10">
    <location>
        <begin position="300"/>
        <end position="313"/>
    </location>
</feature>
<comment type="subunit">
    <text evidence="9">Forms a heterodimer with SLX1.</text>
</comment>
<comment type="caution">
    <text evidence="11">The sequence shown here is derived from an EMBL/GenBank/DDBJ whole genome shotgun (WGS) entry which is preliminary data.</text>
</comment>